<organism evidence="1 2">
    <name type="scientific">Stenotrophomonas pavanii</name>
    <dbReference type="NCBI Taxonomy" id="487698"/>
    <lineage>
        <taxon>Bacteria</taxon>
        <taxon>Pseudomonadati</taxon>
        <taxon>Pseudomonadota</taxon>
        <taxon>Gammaproteobacteria</taxon>
        <taxon>Lysobacterales</taxon>
        <taxon>Lysobacteraceae</taxon>
        <taxon>Stenotrophomonas</taxon>
    </lineage>
</organism>
<dbReference type="AlphaFoldDB" id="A0A246L3E0"/>
<gene>
    <name evidence="1" type="ORF">CEE55_01605</name>
</gene>
<proteinExistence type="predicted"/>
<name>A0A246L3E0_9GAMM</name>
<sequence>MANKAQLKELLNKISADSRKAHAMAVELYGPEAWIYVESEGGIHAMSGDDLGNRQRFIEAESDGIHQFGVGAW</sequence>
<comment type="caution">
    <text evidence="1">The sequence shown here is derived from an EMBL/GenBank/DDBJ whole genome shotgun (WGS) entry which is preliminary data.</text>
</comment>
<dbReference type="EMBL" id="NIXP01000006">
    <property type="protein sequence ID" value="OWR35519.1"/>
    <property type="molecule type" value="Genomic_DNA"/>
</dbReference>
<evidence type="ECO:0000313" key="1">
    <source>
        <dbReference type="EMBL" id="OWR35519.1"/>
    </source>
</evidence>
<reference evidence="1 2" key="1">
    <citation type="submission" date="2017-06" db="EMBL/GenBank/DDBJ databases">
        <authorList>
            <person name="Kim H.J."/>
            <person name="Triplett B.A."/>
        </authorList>
    </citation>
    <scope>NUCLEOTIDE SEQUENCE [LARGE SCALE GENOMIC DNA]</scope>
    <source>
        <strain evidence="1 2">S18795</strain>
    </source>
</reference>
<dbReference type="Proteomes" id="UP000197904">
    <property type="component" value="Unassembled WGS sequence"/>
</dbReference>
<protein>
    <submittedName>
        <fullName evidence="1">Uncharacterized protein</fullName>
    </submittedName>
</protein>
<accession>A0A246L3E0</accession>
<evidence type="ECO:0000313" key="2">
    <source>
        <dbReference type="Proteomes" id="UP000197904"/>
    </source>
</evidence>
<dbReference type="RefSeq" id="WP_088475810.1">
    <property type="nucleotide sequence ID" value="NZ_NIXP01000006.1"/>
</dbReference>